<name>A0AAD5MGM0_PARTN</name>
<keyword evidence="4" id="KW-1185">Reference proteome</keyword>
<protein>
    <submittedName>
        <fullName evidence="3">Uncharacterized protein</fullName>
    </submittedName>
</protein>
<dbReference type="Proteomes" id="UP001196413">
    <property type="component" value="Unassembled WGS sequence"/>
</dbReference>
<dbReference type="GO" id="GO:0016491">
    <property type="term" value="F:oxidoreductase activity"/>
    <property type="evidence" value="ECO:0007669"/>
    <property type="project" value="UniProtKB-KW"/>
</dbReference>
<dbReference type="AlphaFoldDB" id="A0AAD5MGM0"/>
<dbReference type="SUPFAM" id="SSF51735">
    <property type="entry name" value="NAD(P)-binding Rossmann-fold domains"/>
    <property type="match status" value="1"/>
</dbReference>
<gene>
    <name evidence="3" type="ORF">KIN20_015817</name>
</gene>
<dbReference type="PANTHER" id="PTHR45024">
    <property type="entry name" value="DEHYDROGENASES, SHORT CHAIN"/>
    <property type="match status" value="1"/>
</dbReference>
<dbReference type="InterPro" id="IPR051687">
    <property type="entry name" value="Peroxisomal_Beta-Oxidation"/>
</dbReference>
<evidence type="ECO:0000313" key="4">
    <source>
        <dbReference type="Proteomes" id="UP001196413"/>
    </source>
</evidence>
<dbReference type="PANTHER" id="PTHR45024:SF2">
    <property type="entry name" value="SCP2 DOMAIN-CONTAINING PROTEIN"/>
    <property type="match status" value="1"/>
</dbReference>
<evidence type="ECO:0000256" key="2">
    <source>
        <dbReference type="ARBA" id="ARBA00023002"/>
    </source>
</evidence>
<reference evidence="3" key="1">
    <citation type="submission" date="2021-06" db="EMBL/GenBank/DDBJ databases">
        <title>Parelaphostrongylus tenuis whole genome reference sequence.</title>
        <authorList>
            <person name="Garwood T.J."/>
            <person name="Larsen P.A."/>
            <person name="Fountain-Jones N.M."/>
            <person name="Garbe J.R."/>
            <person name="Macchietto M.G."/>
            <person name="Kania S.A."/>
            <person name="Gerhold R.W."/>
            <person name="Richards J.E."/>
            <person name="Wolf T.M."/>
        </authorList>
    </citation>
    <scope>NUCLEOTIDE SEQUENCE</scope>
    <source>
        <strain evidence="3">MNPRO001-30</strain>
        <tissue evidence="3">Meninges</tissue>
    </source>
</reference>
<accession>A0AAD5MGM0</accession>
<organism evidence="3 4">
    <name type="scientific">Parelaphostrongylus tenuis</name>
    <name type="common">Meningeal worm</name>
    <dbReference type="NCBI Taxonomy" id="148309"/>
    <lineage>
        <taxon>Eukaryota</taxon>
        <taxon>Metazoa</taxon>
        <taxon>Ecdysozoa</taxon>
        <taxon>Nematoda</taxon>
        <taxon>Chromadorea</taxon>
        <taxon>Rhabditida</taxon>
        <taxon>Rhabditina</taxon>
        <taxon>Rhabditomorpha</taxon>
        <taxon>Strongyloidea</taxon>
        <taxon>Metastrongylidae</taxon>
        <taxon>Parelaphostrongylus</taxon>
    </lineage>
</organism>
<dbReference type="Gene3D" id="3.40.50.720">
    <property type="entry name" value="NAD(P)-binding Rossmann-like Domain"/>
    <property type="match status" value="1"/>
</dbReference>
<evidence type="ECO:0000256" key="1">
    <source>
        <dbReference type="ARBA" id="ARBA00006484"/>
    </source>
</evidence>
<comment type="similarity">
    <text evidence="1">Belongs to the short-chain dehydrogenases/reductases (SDR) family.</text>
</comment>
<dbReference type="InterPro" id="IPR036291">
    <property type="entry name" value="NAD(P)-bd_dom_sf"/>
</dbReference>
<proteinExistence type="inferred from homology"/>
<comment type="caution">
    <text evidence="3">The sequence shown here is derived from an EMBL/GenBank/DDBJ whole genome shotgun (WGS) entry which is preliminary data.</text>
</comment>
<dbReference type="EMBL" id="JAHQIW010003208">
    <property type="protein sequence ID" value="KAJ1357635.1"/>
    <property type="molecule type" value="Genomic_DNA"/>
</dbReference>
<evidence type="ECO:0000313" key="3">
    <source>
        <dbReference type="EMBL" id="KAJ1357635.1"/>
    </source>
</evidence>
<keyword evidence="2" id="KW-0560">Oxidoreductase</keyword>
<sequence>MKQRLRPQGENEEKIWEMSLRFNDKVAMVRGDGGGLRRTYALELQKQGCKIVVNDLSRDTHGTSDLNSTTD</sequence>